<dbReference type="InterPro" id="IPR049326">
    <property type="entry name" value="Rhodopsin_dom_fungi"/>
</dbReference>
<evidence type="ECO:0000313" key="17">
    <source>
        <dbReference type="EMBL" id="OTA32473.1"/>
    </source>
</evidence>
<evidence type="ECO:0000256" key="8">
    <source>
        <dbReference type="ARBA" id="ARBA00022729"/>
    </source>
</evidence>
<feature type="transmembrane region" description="Helical" evidence="14">
    <location>
        <begin position="150"/>
        <end position="172"/>
    </location>
</feature>
<dbReference type="AlphaFoldDB" id="A0A1Z5T8W9"/>
<evidence type="ECO:0000256" key="13">
    <source>
        <dbReference type="ARBA" id="ARBA00038359"/>
    </source>
</evidence>
<proteinExistence type="inferred from homology"/>
<dbReference type="GO" id="GO:0005576">
    <property type="term" value="C:extracellular region"/>
    <property type="evidence" value="ECO:0007669"/>
    <property type="project" value="UniProtKB-SubCell"/>
</dbReference>
<evidence type="ECO:0000256" key="5">
    <source>
        <dbReference type="ARBA" id="ARBA00022525"/>
    </source>
</evidence>
<dbReference type="SMART" id="SM00747">
    <property type="entry name" value="CFEM"/>
    <property type="match status" value="1"/>
</dbReference>
<protein>
    <recommendedName>
        <fullName evidence="16">CFEM domain-containing protein</fullName>
    </recommendedName>
</protein>
<keyword evidence="9 14" id="KW-1133">Transmembrane helix</keyword>
<dbReference type="EMBL" id="MUNK01000093">
    <property type="protein sequence ID" value="OTA32473.1"/>
    <property type="molecule type" value="Genomic_DNA"/>
</dbReference>
<keyword evidence="11" id="KW-1015">Disulfide bond</keyword>
<dbReference type="Proteomes" id="UP000194280">
    <property type="component" value="Unassembled WGS sequence"/>
</dbReference>
<feature type="transmembrane region" description="Helical" evidence="14">
    <location>
        <begin position="308"/>
        <end position="330"/>
    </location>
</feature>
<evidence type="ECO:0000259" key="16">
    <source>
        <dbReference type="SMART" id="SM00747"/>
    </source>
</evidence>
<evidence type="ECO:0000313" key="18">
    <source>
        <dbReference type="Proteomes" id="UP000194280"/>
    </source>
</evidence>
<keyword evidence="12" id="KW-0449">Lipoprotein</keyword>
<evidence type="ECO:0000256" key="1">
    <source>
        <dbReference type="ARBA" id="ARBA00004141"/>
    </source>
</evidence>
<keyword evidence="6" id="KW-0336">GPI-anchor</keyword>
<dbReference type="PANTHER" id="PTHR33048:SF160">
    <property type="entry name" value="SAT4 FAMILY MEMBRANE PROTEIN"/>
    <property type="match status" value="1"/>
</dbReference>
<comment type="caution">
    <text evidence="17">The sequence shown here is derived from an EMBL/GenBank/DDBJ whole genome shotgun (WGS) entry which is preliminary data.</text>
</comment>
<evidence type="ECO:0000256" key="2">
    <source>
        <dbReference type="ARBA" id="ARBA00004589"/>
    </source>
</evidence>
<evidence type="ECO:0000256" key="15">
    <source>
        <dbReference type="SAM" id="SignalP"/>
    </source>
</evidence>
<dbReference type="GO" id="GO:0098552">
    <property type="term" value="C:side of membrane"/>
    <property type="evidence" value="ECO:0007669"/>
    <property type="project" value="UniProtKB-KW"/>
</dbReference>
<reference evidence="17 18" key="1">
    <citation type="submission" date="2017-01" db="EMBL/GenBank/DDBJ databases">
        <title>The recent genome duplication of the halophilic yeast Hortaea werneckii: insights from long-read sequencing.</title>
        <authorList>
            <person name="Sinha S."/>
            <person name="Flibotte S."/>
            <person name="Neira M."/>
            <person name="Lenassi M."/>
            <person name="Gostincar C."/>
            <person name="Stajich J.E."/>
            <person name="Nislow C.E."/>
        </authorList>
    </citation>
    <scope>NUCLEOTIDE SEQUENCE [LARGE SCALE GENOMIC DNA]</scope>
    <source>
        <strain evidence="17 18">EXF-2000</strain>
    </source>
</reference>
<feature type="transmembrane region" description="Helical" evidence="14">
    <location>
        <begin position="192"/>
        <end position="213"/>
    </location>
</feature>
<dbReference type="InterPro" id="IPR008427">
    <property type="entry name" value="Extracellular_membr_CFEM_dom"/>
</dbReference>
<organism evidence="17 18">
    <name type="scientific">Hortaea werneckii EXF-2000</name>
    <dbReference type="NCBI Taxonomy" id="1157616"/>
    <lineage>
        <taxon>Eukaryota</taxon>
        <taxon>Fungi</taxon>
        <taxon>Dikarya</taxon>
        <taxon>Ascomycota</taxon>
        <taxon>Pezizomycotina</taxon>
        <taxon>Dothideomycetes</taxon>
        <taxon>Dothideomycetidae</taxon>
        <taxon>Mycosphaerellales</taxon>
        <taxon>Teratosphaeriaceae</taxon>
        <taxon>Hortaea</taxon>
    </lineage>
</organism>
<feature type="chain" id="PRO_5012487244" description="CFEM domain-containing protein" evidence="15">
    <location>
        <begin position="22"/>
        <end position="458"/>
    </location>
</feature>
<evidence type="ECO:0000256" key="11">
    <source>
        <dbReference type="ARBA" id="ARBA00023157"/>
    </source>
</evidence>
<evidence type="ECO:0000256" key="12">
    <source>
        <dbReference type="ARBA" id="ARBA00023288"/>
    </source>
</evidence>
<keyword evidence="5" id="KW-0964">Secreted</keyword>
<evidence type="ECO:0000256" key="3">
    <source>
        <dbReference type="ARBA" id="ARBA00004613"/>
    </source>
</evidence>
<keyword evidence="6" id="KW-0325">Glycoprotein</keyword>
<dbReference type="Pfam" id="PF05730">
    <property type="entry name" value="CFEM"/>
    <property type="match status" value="1"/>
</dbReference>
<evidence type="ECO:0000256" key="10">
    <source>
        <dbReference type="ARBA" id="ARBA00023136"/>
    </source>
</evidence>
<feature type="domain" description="CFEM" evidence="16">
    <location>
        <begin position="34"/>
        <end position="98"/>
    </location>
</feature>
<dbReference type="OrthoDB" id="2496787at2759"/>
<sequence>MKLFSTIVAMLATLPAMPVLAANDTSLENQDKPVGDSIPPCALQCSAQAISQVDCELTDLDCVCNNKKLTELSTQCMLVSCTTKESLNAAKYQANLCDRPYHDHSGRVWKTCLFFQVFGTLVVASRFYVRSPLFKGPGLGWDDYFMGATYAFYTVGIAVAIKMSVIGLGIDMWNLAYANIQDILFWFFVSEIFYLAVISATKISICLLLLRIFPSTVARKFRWACWGALALCAGYWAALTIGILNACHPVNYNWLRWNPTEHEGKCYNMNAAIYSGAGLNIFLDLIVLILPIPKVLGLEVSNAKKVGILATFSVGVFALICSCIRLKYIVLFGDSTNVTYDYATVALWSIIEGGATCICANMPPMAAMVRSLYEVSMSKMSSLYSSRGFSTKKSVTELSNRSQTGHPQEIQKSMTVTAVSNGRAPSSSSQVDLINGKEDFYLKNDLGERDEKGPHSHV</sequence>
<dbReference type="PANTHER" id="PTHR33048">
    <property type="entry name" value="PTH11-LIKE INTEGRAL MEMBRANE PROTEIN (AFU_ORTHOLOGUE AFUA_5G11245)"/>
    <property type="match status" value="1"/>
</dbReference>
<keyword evidence="10 14" id="KW-0472">Membrane</keyword>
<keyword evidence="8 15" id="KW-0732">Signal</keyword>
<evidence type="ECO:0000256" key="9">
    <source>
        <dbReference type="ARBA" id="ARBA00022989"/>
    </source>
</evidence>
<feature type="signal peptide" evidence="15">
    <location>
        <begin position="1"/>
        <end position="21"/>
    </location>
</feature>
<dbReference type="VEuPathDB" id="FungiDB:BTJ68_06279"/>
<name>A0A1Z5T8W9_HORWE</name>
<keyword evidence="7 14" id="KW-0812">Transmembrane</keyword>
<dbReference type="InParanoid" id="A0A1Z5T8W9"/>
<dbReference type="InterPro" id="IPR052337">
    <property type="entry name" value="SAT4-like"/>
</dbReference>
<comment type="subcellular location">
    <subcellularLocation>
        <location evidence="2">Membrane</location>
        <topology evidence="2">Lipid-anchor</topology>
        <topology evidence="2">GPI-anchor</topology>
    </subcellularLocation>
    <subcellularLocation>
        <location evidence="1">Membrane</location>
        <topology evidence="1">Multi-pass membrane protein</topology>
    </subcellularLocation>
    <subcellularLocation>
        <location evidence="3">Secreted</location>
    </subcellularLocation>
</comment>
<evidence type="ECO:0000256" key="6">
    <source>
        <dbReference type="ARBA" id="ARBA00022622"/>
    </source>
</evidence>
<feature type="transmembrane region" description="Helical" evidence="14">
    <location>
        <begin position="225"/>
        <end position="251"/>
    </location>
</feature>
<keyword evidence="18" id="KW-1185">Reference proteome</keyword>
<evidence type="ECO:0000256" key="7">
    <source>
        <dbReference type="ARBA" id="ARBA00022692"/>
    </source>
</evidence>
<feature type="transmembrane region" description="Helical" evidence="14">
    <location>
        <begin position="108"/>
        <end position="129"/>
    </location>
</feature>
<feature type="transmembrane region" description="Helical" evidence="14">
    <location>
        <begin position="271"/>
        <end position="296"/>
    </location>
</feature>
<comment type="similarity">
    <text evidence="4">Belongs to the RBT5 family.</text>
</comment>
<evidence type="ECO:0000256" key="14">
    <source>
        <dbReference type="SAM" id="Phobius"/>
    </source>
</evidence>
<accession>A0A1Z5T8W9</accession>
<comment type="similarity">
    <text evidence="13">Belongs to the SAT4 family.</text>
</comment>
<gene>
    <name evidence="17" type="ORF">BTJ68_06279</name>
</gene>
<dbReference type="Pfam" id="PF20684">
    <property type="entry name" value="Fung_rhodopsin"/>
    <property type="match status" value="1"/>
</dbReference>
<evidence type="ECO:0000256" key="4">
    <source>
        <dbReference type="ARBA" id="ARBA00010031"/>
    </source>
</evidence>